<evidence type="ECO:0000256" key="4">
    <source>
        <dbReference type="ARBA" id="ARBA00022679"/>
    </source>
</evidence>
<dbReference type="CDD" id="cd16917">
    <property type="entry name" value="HATPase_UhpB-NarQ-NarX-like"/>
    <property type="match status" value="1"/>
</dbReference>
<evidence type="ECO:0000259" key="10">
    <source>
        <dbReference type="Pfam" id="PF07730"/>
    </source>
</evidence>
<evidence type="ECO:0000256" key="8">
    <source>
        <dbReference type="ARBA" id="ARBA00023012"/>
    </source>
</evidence>
<evidence type="ECO:0000256" key="3">
    <source>
        <dbReference type="ARBA" id="ARBA00022553"/>
    </source>
</evidence>
<dbReference type="Gene3D" id="3.30.565.10">
    <property type="entry name" value="Histidine kinase-like ATPase, C-terminal domain"/>
    <property type="match status" value="1"/>
</dbReference>
<keyword evidence="9" id="KW-0472">Membrane</keyword>
<dbReference type="InterPro" id="IPR036890">
    <property type="entry name" value="HATPase_C_sf"/>
</dbReference>
<dbReference type="PANTHER" id="PTHR24421">
    <property type="entry name" value="NITRATE/NITRITE SENSOR PROTEIN NARX-RELATED"/>
    <property type="match status" value="1"/>
</dbReference>
<proteinExistence type="predicted"/>
<dbReference type="Proteomes" id="UP001219037">
    <property type="component" value="Chromosome"/>
</dbReference>
<evidence type="ECO:0000256" key="7">
    <source>
        <dbReference type="ARBA" id="ARBA00022840"/>
    </source>
</evidence>
<dbReference type="SUPFAM" id="SSF55874">
    <property type="entry name" value="ATPase domain of HSP90 chaperone/DNA topoisomerase II/histidine kinase"/>
    <property type="match status" value="1"/>
</dbReference>
<feature type="transmembrane region" description="Helical" evidence="9">
    <location>
        <begin position="28"/>
        <end position="47"/>
    </location>
</feature>
<protein>
    <recommendedName>
        <fullName evidence="2">histidine kinase</fullName>
        <ecNumber evidence="2">2.7.13.3</ecNumber>
    </recommendedName>
</protein>
<dbReference type="Pfam" id="PF07730">
    <property type="entry name" value="HisKA_3"/>
    <property type="match status" value="1"/>
</dbReference>
<keyword evidence="12" id="KW-1185">Reference proteome</keyword>
<dbReference type="GO" id="GO:0016301">
    <property type="term" value="F:kinase activity"/>
    <property type="evidence" value="ECO:0007669"/>
    <property type="project" value="UniProtKB-KW"/>
</dbReference>
<keyword evidence="8" id="KW-0902">Two-component regulatory system</keyword>
<dbReference type="Gene3D" id="1.20.5.1930">
    <property type="match status" value="1"/>
</dbReference>
<keyword evidence="7" id="KW-0067">ATP-binding</keyword>
<gene>
    <name evidence="11" type="ORF">P8192_00375</name>
</gene>
<dbReference type="PANTHER" id="PTHR24421:SF10">
    <property type="entry name" value="NITRATE_NITRITE SENSOR PROTEIN NARQ"/>
    <property type="match status" value="1"/>
</dbReference>
<accession>A0ABY8H7I7</accession>
<feature type="transmembrane region" description="Helical" evidence="9">
    <location>
        <begin position="150"/>
        <end position="171"/>
    </location>
</feature>
<evidence type="ECO:0000256" key="2">
    <source>
        <dbReference type="ARBA" id="ARBA00012438"/>
    </source>
</evidence>
<reference evidence="11 12" key="1">
    <citation type="submission" date="2023-04" db="EMBL/GenBank/DDBJ databases">
        <title>Funneling lignin-derived compounds into biodiesel using alkali-halophilic Citricoccus sp. P2.</title>
        <authorList>
            <person name="Luo C.-B."/>
        </authorList>
    </citation>
    <scope>NUCLEOTIDE SEQUENCE [LARGE SCALE GENOMIC DNA]</scope>
    <source>
        <strain evidence="11 12">P2</strain>
    </source>
</reference>
<evidence type="ECO:0000313" key="11">
    <source>
        <dbReference type="EMBL" id="WFP16618.1"/>
    </source>
</evidence>
<keyword evidence="4" id="KW-0808">Transferase</keyword>
<keyword evidence="6 11" id="KW-0418">Kinase</keyword>
<comment type="catalytic activity">
    <reaction evidence="1">
        <text>ATP + protein L-histidine = ADP + protein N-phospho-L-histidine.</text>
        <dbReference type="EC" id="2.7.13.3"/>
    </reaction>
</comment>
<keyword evidence="5" id="KW-0547">Nucleotide-binding</keyword>
<dbReference type="EMBL" id="CP121252">
    <property type="protein sequence ID" value="WFP16618.1"/>
    <property type="molecule type" value="Genomic_DNA"/>
</dbReference>
<dbReference type="InterPro" id="IPR050482">
    <property type="entry name" value="Sensor_HK_TwoCompSys"/>
</dbReference>
<evidence type="ECO:0000256" key="6">
    <source>
        <dbReference type="ARBA" id="ARBA00022777"/>
    </source>
</evidence>
<feature type="domain" description="Signal transduction histidine kinase subgroup 3 dimerisation and phosphoacceptor" evidence="10">
    <location>
        <begin position="214"/>
        <end position="279"/>
    </location>
</feature>
<feature type="transmembrane region" description="Helical" evidence="9">
    <location>
        <begin position="118"/>
        <end position="138"/>
    </location>
</feature>
<keyword evidence="9" id="KW-1133">Transmembrane helix</keyword>
<evidence type="ECO:0000256" key="9">
    <source>
        <dbReference type="SAM" id="Phobius"/>
    </source>
</evidence>
<name>A0ABY8H7I7_9MICC</name>
<evidence type="ECO:0000313" key="12">
    <source>
        <dbReference type="Proteomes" id="UP001219037"/>
    </source>
</evidence>
<evidence type="ECO:0000256" key="1">
    <source>
        <dbReference type="ARBA" id="ARBA00000085"/>
    </source>
</evidence>
<sequence length="419" mass="45102">MAAQRTETTPRRHRDPRVSVGGLLRPTLTSLLCLGLGAPIYLVGFGLTLDDVGEAGLNALTGFLLADLVLGVAACIAVGPLRRSLWGNVLIICCGMVSSFALPAWLVATKRLGERRMLALDLAVVAAMMLGVWGMYAWQDSVSAPYQSEVPLPSIVTAAVAGLITGCGLLWGRVRGTRAALIASLREQARTAELARAEQARTREAEKRQARFDERRSVARDMHDGVSHQLSIIAMHAGALASRDDLAPAQIREASHVIHQAARDAGSMLADILTALREPVDAENAGQQHLQTLRTLRSVLDSAASRGTNIVVVRQELSTAEWERNPARTASLLRMLDEALVNAGKHAPREPVHLDLQRLDAAVLLRVRNRLPDDVDETVLGTGNGLLGIEEQAMLLGGKARSGPTADDHFSVEVELPWT</sequence>
<feature type="transmembrane region" description="Helical" evidence="9">
    <location>
        <begin position="85"/>
        <end position="106"/>
    </location>
</feature>
<keyword evidence="3" id="KW-0597">Phosphoprotein</keyword>
<evidence type="ECO:0000256" key="5">
    <source>
        <dbReference type="ARBA" id="ARBA00022741"/>
    </source>
</evidence>
<organism evidence="11 12">
    <name type="scientific">Citricoccus muralis</name>
    <dbReference type="NCBI Taxonomy" id="169134"/>
    <lineage>
        <taxon>Bacteria</taxon>
        <taxon>Bacillati</taxon>
        <taxon>Actinomycetota</taxon>
        <taxon>Actinomycetes</taxon>
        <taxon>Micrococcales</taxon>
        <taxon>Micrococcaceae</taxon>
        <taxon>Citricoccus</taxon>
    </lineage>
</organism>
<dbReference type="RefSeq" id="WP_270106800.1">
    <property type="nucleotide sequence ID" value="NZ_CP121252.1"/>
</dbReference>
<keyword evidence="9" id="KW-0812">Transmembrane</keyword>
<dbReference type="InterPro" id="IPR011712">
    <property type="entry name" value="Sig_transdc_His_kin_sub3_dim/P"/>
</dbReference>
<feature type="transmembrane region" description="Helical" evidence="9">
    <location>
        <begin position="59"/>
        <end position="79"/>
    </location>
</feature>
<dbReference type="EC" id="2.7.13.3" evidence="2"/>